<dbReference type="Gene3D" id="3.90.1720.10">
    <property type="entry name" value="endopeptidase domain like (from Nostoc punctiforme)"/>
    <property type="match status" value="1"/>
</dbReference>
<dbReference type="Pfam" id="PF18348">
    <property type="entry name" value="SH3_16"/>
    <property type="match status" value="1"/>
</dbReference>
<dbReference type="Pfam" id="PF00877">
    <property type="entry name" value="NLPC_P60"/>
    <property type="match status" value="1"/>
</dbReference>
<evidence type="ECO:0000259" key="5">
    <source>
        <dbReference type="PROSITE" id="PS51935"/>
    </source>
</evidence>
<keyword evidence="2" id="KW-0645">Protease</keyword>
<dbReference type="RefSeq" id="WP_133554822.1">
    <property type="nucleotide sequence ID" value="NZ_SNWM01000002.1"/>
</dbReference>
<protein>
    <submittedName>
        <fullName evidence="6">SH3 domain-containing protein</fullName>
    </submittedName>
</protein>
<dbReference type="SUPFAM" id="SSF54001">
    <property type="entry name" value="Cysteine proteinases"/>
    <property type="match status" value="1"/>
</dbReference>
<keyword evidence="4" id="KW-0788">Thiol protease</keyword>
<evidence type="ECO:0000313" key="7">
    <source>
        <dbReference type="Proteomes" id="UP000295499"/>
    </source>
</evidence>
<organism evidence="6 7">
    <name type="scientific">Pedobacter duraquae</name>
    <dbReference type="NCBI Taxonomy" id="425511"/>
    <lineage>
        <taxon>Bacteria</taxon>
        <taxon>Pseudomonadati</taxon>
        <taxon>Bacteroidota</taxon>
        <taxon>Sphingobacteriia</taxon>
        <taxon>Sphingobacteriales</taxon>
        <taxon>Sphingobacteriaceae</taxon>
        <taxon>Pedobacter</taxon>
    </lineage>
</organism>
<gene>
    <name evidence="6" type="ORF">CLV32_1981</name>
</gene>
<dbReference type="AlphaFoldDB" id="A0A4R6IM27"/>
<comment type="caution">
    <text evidence="6">The sequence shown here is derived from an EMBL/GenBank/DDBJ whole genome shotgun (WGS) entry which is preliminary data.</text>
</comment>
<dbReference type="OrthoDB" id="9813368at2"/>
<evidence type="ECO:0000313" key="6">
    <source>
        <dbReference type="EMBL" id="TDO22995.1"/>
    </source>
</evidence>
<name>A0A4R6IM27_9SPHI</name>
<dbReference type="GO" id="GO:0008234">
    <property type="term" value="F:cysteine-type peptidase activity"/>
    <property type="evidence" value="ECO:0007669"/>
    <property type="project" value="UniProtKB-KW"/>
</dbReference>
<dbReference type="InterPro" id="IPR038765">
    <property type="entry name" value="Papain-like_cys_pep_sf"/>
</dbReference>
<dbReference type="PANTHER" id="PTHR47053:SF1">
    <property type="entry name" value="MUREIN DD-ENDOPEPTIDASE MEPH-RELATED"/>
    <property type="match status" value="1"/>
</dbReference>
<dbReference type="PROSITE" id="PS51935">
    <property type="entry name" value="NLPC_P60"/>
    <property type="match status" value="1"/>
</dbReference>
<dbReference type="InterPro" id="IPR051202">
    <property type="entry name" value="Peptidase_C40"/>
</dbReference>
<dbReference type="InterPro" id="IPR000064">
    <property type="entry name" value="NLP_P60_dom"/>
</dbReference>
<evidence type="ECO:0000256" key="2">
    <source>
        <dbReference type="ARBA" id="ARBA00022670"/>
    </source>
</evidence>
<comment type="similarity">
    <text evidence="1">Belongs to the peptidase C40 family.</text>
</comment>
<dbReference type="InterPro" id="IPR041382">
    <property type="entry name" value="SH3_16"/>
</dbReference>
<proteinExistence type="inferred from homology"/>
<evidence type="ECO:0000256" key="3">
    <source>
        <dbReference type="ARBA" id="ARBA00022801"/>
    </source>
</evidence>
<keyword evidence="7" id="KW-1185">Reference proteome</keyword>
<sequence>MEQEFGICRVAIAPLRATGSDRAEIASQLLFGDEVEVLQKVGGWWLVKNRYEGYEGWVDFRQLGGLGPDPLPDTATAYLVPTGLQNIITAEDGSSYYLLSGSTLPNYAEGKCRIGNQVYRVEFEPLVVDFTQPQYDVEQISRFFLNAPYLWGGRTLFGIDCSGFVQIVHKLMGIRLLRDASQQALEGRVVDFLAAAELGDVAFFDNAEGKITHVGILLSNKEIIHSSAKVRIDPIDDQGIFNKELNKYTHHLRIIKKFK</sequence>
<dbReference type="GO" id="GO:0006508">
    <property type="term" value="P:proteolysis"/>
    <property type="evidence" value="ECO:0007669"/>
    <property type="project" value="UniProtKB-KW"/>
</dbReference>
<reference evidence="6 7" key="1">
    <citation type="submission" date="2019-03" db="EMBL/GenBank/DDBJ databases">
        <title>Genomic Encyclopedia of Archaeal and Bacterial Type Strains, Phase II (KMG-II): from individual species to whole genera.</title>
        <authorList>
            <person name="Goeker M."/>
        </authorList>
    </citation>
    <scope>NUCLEOTIDE SEQUENCE [LARGE SCALE GENOMIC DNA]</scope>
    <source>
        <strain evidence="6 7">DSM 19034</strain>
    </source>
</reference>
<feature type="domain" description="NlpC/P60" evidence="5">
    <location>
        <begin position="130"/>
        <end position="259"/>
    </location>
</feature>
<evidence type="ECO:0000256" key="4">
    <source>
        <dbReference type="ARBA" id="ARBA00022807"/>
    </source>
</evidence>
<dbReference type="EMBL" id="SNWM01000002">
    <property type="protein sequence ID" value="TDO22995.1"/>
    <property type="molecule type" value="Genomic_DNA"/>
</dbReference>
<accession>A0A4R6IM27</accession>
<dbReference type="PANTHER" id="PTHR47053">
    <property type="entry name" value="MUREIN DD-ENDOPEPTIDASE MEPH-RELATED"/>
    <property type="match status" value="1"/>
</dbReference>
<dbReference type="Gene3D" id="2.30.30.40">
    <property type="entry name" value="SH3 Domains"/>
    <property type="match status" value="1"/>
</dbReference>
<dbReference type="Proteomes" id="UP000295499">
    <property type="component" value="Unassembled WGS sequence"/>
</dbReference>
<evidence type="ECO:0000256" key="1">
    <source>
        <dbReference type="ARBA" id="ARBA00007074"/>
    </source>
</evidence>
<keyword evidence="3" id="KW-0378">Hydrolase</keyword>